<proteinExistence type="predicted"/>
<evidence type="ECO:0000313" key="1">
    <source>
        <dbReference type="EMBL" id="MCC2254554.1"/>
    </source>
</evidence>
<organism evidence="1 2">
    <name type="scientific">Ruminococcus turbiniformis</name>
    <dbReference type="NCBI Taxonomy" id="2881258"/>
    <lineage>
        <taxon>Bacteria</taxon>
        <taxon>Bacillati</taxon>
        <taxon>Bacillota</taxon>
        <taxon>Clostridia</taxon>
        <taxon>Eubacteriales</taxon>
        <taxon>Oscillospiraceae</taxon>
        <taxon>Ruminococcus</taxon>
    </lineage>
</organism>
<dbReference type="EMBL" id="JAJEQX010000014">
    <property type="protein sequence ID" value="MCC2254554.1"/>
    <property type="molecule type" value="Genomic_DNA"/>
</dbReference>
<comment type="caution">
    <text evidence="1">The sequence shown here is derived from an EMBL/GenBank/DDBJ whole genome shotgun (WGS) entry which is preliminary data.</text>
</comment>
<keyword evidence="2" id="KW-1185">Reference proteome</keyword>
<sequence>MYVWHSNPPDPVGQAEYPADYHGWELWRAEEQIESKHAMNSMNLDKYEISFNEDEKAFI</sequence>
<evidence type="ECO:0000313" key="2">
    <source>
        <dbReference type="Proteomes" id="UP001198151"/>
    </source>
</evidence>
<name>A0ABS8FY86_9FIRM</name>
<dbReference type="RefSeq" id="WP_227707696.1">
    <property type="nucleotide sequence ID" value="NZ_JAJEQX010000014.1"/>
</dbReference>
<protein>
    <submittedName>
        <fullName evidence="1">Uncharacterized protein</fullName>
    </submittedName>
</protein>
<dbReference type="Proteomes" id="UP001198151">
    <property type="component" value="Unassembled WGS sequence"/>
</dbReference>
<accession>A0ABS8FY86</accession>
<gene>
    <name evidence="1" type="ORF">LKD70_09015</name>
</gene>
<reference evidence="1 2" key="1">
    <citation type="submission" date="2021-10" db="EMBL/GenBank/DDBJ databases">
        <title>Anaerobic single-cell dispensing facilitates the cultivation of human gut bacteria.</title>
        <authorList>
            <person name="Afrizal A."/>
        </authorList>
    </citation>
    <scope>NUCLEOTIDE SEQUENCE [LARGE SCALE GENOMIC DNA]</scope>
    <source>
        <strain evidence="1 2">CLA-AA-H200</strain>
    </source>
</reference>